<dbReference type="PIRSF" id="PIRSF008757">
    <property type="entry name" value="UCP008757"/>
    <property type="match status" value="1"/>
</dbReference>
<keyword evidence="2" id="KW-1185">Reference proteome</keyword>
<dbReference type="GO" id="GO:0072380">
    <property type="term" value="C:TRC complex"/>
    <property type="evidence" value="ECO:0007669"/>
    <property type="project" value="TreeGrafter"/>
</dbReference>
<evidence type="ECO:0008006" key="3">
    <source>
        <dbReference type="Google" id="ProtNLM"/>
    </source>
</evidence>
<organism evidence="1 2">
    <name type="scientific">Cryomyces minteri</name>
    <dbReference type="NCBI Taxonomy" id="331657"/>
    <lineage>
        <taxon>Eukaryota</taxon>
        <taxon>Fungi</taxon>
        <taxon>Dikarya</taxon>
        <taxon>Ascomycota</taxon>
        <taxon>Pezizomycotina</taxon>
        <taxon>Dothideomycetes</taxon>
        <taxon>Dothideomycetes incertae sedis</taxon>
        <taxon>Cryomyces</taxon>
    </lineage>
</organism>
<dbReference type="PANTHER" id="PTHR28255:SF1">
    <property type="entry name" value="UPF0303 PROTEIN YBR137W"/>
    <property type="match status" value="1"/>
</dbReference>
<evidence type="ECO:0000313" key="1">
    <source>
        <dbReference type="EMBL" id="TKA70896.1"/>
    </source>
</evidence>
<reference evidence="1 2" key="1">
    <citation type="submission" date="2017-03" db="EMBL/GenBank/DDBJ databases">
        <title>Genomes of endolithic fungi from Antarctica.</title>
        <authorList>
            <person name="Coleine C."/>
            <person name="Masonjones S."/>
            <person name="Stajich J.E."/>
        </authorList>
    </citation>
    <scope>NUCLEOTIDE SEQUENCE [LARGE SCALE GENOMIC DNA]</scope>
    <source>
        <strain evidence="1 2">CCFEE 5187</strain>
    </source>
</reference>
<dbReference type="EMBL" id="NAJN01000608">
    <property type="protein sequence ID" value="TKA70896.1"/>
    <property type="molecule type" value="Genomic_DNA"/>
</dbReference>
<comment type="caution">
    <text evidence="1">The sequence shown here is derived from an EMBL/GenBank/DDBJ whole genome shotgun (WGS) entry which is preliminary data.</text>
</comment>
<dbReference type="InterPro" id="IPR038084">
    <property type="entry name" value="PduO/GlcC-like_sf"/>
</dbReference>
<dbReference type="STRING" id="331657.A0A4U0X665"/>
<protein>
    <recommendedName>
        <fullName evidence="3">DUF967 domain protein</fullName>
    </recommendedName>
</protein>
<sequence length="170" mass="18780">MANPQALADPPRDLAAIESIEASLLFPTFTSDTAWEIGCLLRSRLLQFSAPVAINISLANSNQVLFHACTRSGTAPANDVWVSRKRATVLMWGYSTWYMHNKMGGDEKGFRDRYMLGERAGDYAIHGGGFPIRVRGVEGVVGVVVVSGLKQEQDHQVIVEVLQEYLKKQT</sequence>
<dbReference type="Proteomes" id="UP000308768">
    <property type="component" value="Unassembled WGS sequence"/>
</dbReference>
<dbReference type="Pfam" id="PF03928">
    <property type="entry name" value="HbpS-like"/>
    <property type="match status" value="1"/>
</dbReference>
<dbReference type="Gene3D" id="3.30.450.150">
    <property type="entry name" value="Haem-degrading domain"/>
    <property type="match status" value="1"/>
</dbReference>
<dbReference type="InterPro" id="IPR010371">
    <property type="entry name" value="YBR137W-like"/>
</dbReference>
<dbReference type="PANTHER" id="PTHR28255">
    <property type="match status" value="1"/>
</dbReference>
<gene>
    <name evidence="1" type="ORF">B0A49_05029</name>
</gene>
<dbReference type="AlphaFoldDB" id="A0A4U0X665"/>
<evidence type="ECO:0000313" key="2">
    <source>
        <dbReference type="Proteomes" id="UP000308768"/>
    </source>
</evidence>
<accession>A0A4U0X665</accession>
<proteinExistence type="predicted"/>
<dbReference type="OrthoDB" id="2209940at2759"/>
<dbReference type="SUPFAM" id="SSF143744">
    <property type="entry name" value="GlcG-like"/>
    <property type="match status" value="1"/>
</dbReference>
<dbReference type="InterPro" id="IPR005624">
    <property type="entry name" value="PduO/GlcC-like"/>
</dbReference>
<dbReference type="GO" id="GO:0006620">
    <property type="term" value="P:post-translational protein targeting to endoplasmic reticulum membrane"/>
    <property type="evidence" value="ECO:0007669"/>
    <property type="project" value="TreeGrafter"/>
</dbReference>
<name>A0A4U0X665_9PEZI</name>